<dbReference type="Gene3D" id="1.10.8.60">
    <property type="match status" value="1"/>
</dbReference>
<feature type="domain" description="AAA+ ATPase" evidence="5">
    <location>
        <begin position="336"/>
        <end position="492"/>
    </location>
</feature>
<gene>
    <name evidence="6" type="ORF">BRADI_1g50650v3</name>
</gene>
<dbReference type="Pfam" id="PF07724">
    <property type="entry name" value="AAA_2"/>
    <property type="match status" value="1"/>
</dbReference>
<dbReference type="CDD" id="cd00009">
    <property type="entry name" value="AAA"/>
    <property type="match status" value="1"/>
</dbReference>
<dbReference type="InterPro" id="IPR003959">
    <property type="entry name" value="ATPase_AAA_core"/>
</dbReference>
<dbReference type="PANTHER" id="PTHR11638">
    <property type="entry name" value="ATP-DEPENDENT CLP PROTEASE"/>
    <property type="match status" value="1"/>
</dbReference>
<dbReference type="SUPFAM" id="SSF52540">
    <property type="entry name" value="P-loop containing nucleoside triphosphate hydrolases"/>
    <property type="match status" value="2"/>
</dbReference>
<dbReference type="AlphaFoldDB" id="A0A0Q3K5J7"/>
<evidence type="ECO:0000313" key="8">
    <source>
        <dbReference type="Proteomes" id="UP000008810"/>
    </source>
</evidence>
<dbReference type="InterPro" id="IPR001270">
    <property type="entry name" value="ClpA/B"/>
</dbReference>
<dbReference type="InterPro" id="IPR027417">
    <property type="entry name" value="P-loop_NTPase"/>
</dbReference>
<feature type="region of interest" description="Disordered" evidence="4">
    <location>
        <begin position="269"/>
        <end position="297"/>
    </location>
</feature>
<evidence type="ECO:0000256" key="1">
    <source>
        <dbReference type="ARBA" id="ARBA00022741"/>
    </source>
</evidence>
<protein>
    <recommendedName>
        <fullName evidence="5">AAA+ ATPase domain-containing protein</fullName>
    </recommendedName>
</protein>
<name>A0A0Q3K5J7_BRADI</name>
<evidence type="ECO:0000256" key="4">
    <source>
        <dbReference type="SAM" id="MobiDB-lite"/>
    </source>
</evidence>
<keyword evidence="8" id="KW-1185">Reference proteome</keyword>
<dbReference type="PANTHER" id="PTHR11638:SF157">
    <property type="entry name" value="AAA+ ATPASE DOMAIN-CONTAINING PROTEIN"/>
    <property type="match status" value="1"/>
</dbReference>
<dbReference type="EnsemblPlants" id="KQK19820">
    <property type="protein sequence ID" value="KQK19820"/>
    <property type="gene ID" value="BRADI_1g50650v3"/>
</dbReference>
<reference evidence="7" key="3">
    <citation type="submission" date="2018-08" db="UniProtKB">
        <authorList>
            <consortium name="EnsemblPlants"/>
        </authorList>
    </citation>
    <scope>IDENTIFICATION</scope>
    <source>
        <strain evidence="7">cv. Bd21</strain>
    </source>
</reference>
<dbReference type="Gene3D" id="3.40.50.300">
    <property type="entry name" value="P-loop containing nucleotide triphosphate hydrolases"/>
    <property type="match status" value="3"/>
</dbReference>
<dbReference type="EMBL" id="CM000880">
    <property type="protein sequence ID" value="KQK19820.1"/>
    <property type="molecule type" value="Genomic_DNA"/>
</dbReference>
<keyword evidence="1" id="KW-0547">Nucleotide-binding</keyword>
<evidence type="ECO:0000313" key="7">
    <source>
        <dbReference type="EnsemblPlants" id="KQK19820"/>
    </source>
</evidence>
<dbReference type="PROSITE" id="PS00870">
    <property type="entry name" value="CLPAB_1"/>
    <property type="match status" value="1"/>
</dbReference>
<proteinExistence type="predicted"/>
<keyword evidence="3" id="KW-0143">Chaperone</keyword>
<dbReference type="Gramene" id="KQK19820">
    <property type="protein sequence ID" value="KQK19820"/>
    <property type="gene ID" value="BRADI_1g50650v3"/>
</dbReference>
<organism evidence="6">
    <name type="scientific">Brachypodium distachyon</name>
    <name type="common">Purple false brome</name>
    <name type="synonym">Trachynia distachya</name>
    <dbReference type="NCBI Taxonomy" id="15368"/>
    <lineage>
        <taxon>Eukaryota</taxon>
        <taxon>Viridiplantae</taxon>
        <taxon>Streptophyta</taxon>
        <taxon>Embryophyta</taxon>
        <taxon>Tracheophyta</taxon>
        <taxon>Spermatophyta</taxon>
        <taxon>Magnoliopsida</taxon>
        <taxon>Liliopsida</taxon>
        <taxon>Poales</taxon>
        <taxon>Poaceae</taxon>
        <taxon>BOP clade</taxon>
        <taxon>Pooideae</taxon>
        <taxon>Stipodae</taxon>
        <taxon>Brachypodieae</taxon>
        <taxon>Brachypodium</taxon>
    </lineage>
</organism>
<dbReference type="Proteomes" id="UP000008810">
    <property type="component" value="Chromosome 1"/>
</dbReference>
<feature type="domain" description="AAA+ ATPase" evidence="5">
    <location>
        <begin position="49"/>
        <end position="195"/>
    </location>
</feature>
<evidence type="ECO:0000259" key="5">
    <source>
        <dbReference type="SMART" id="SM00382"/>
    </source>
</evidence>
<dbReference type="PRINTS" id="PR00300">
    <property type="entry name" value="CLPPROTEASEA"/>
</dbReference>
<dbReference type="OrthoDB" id="47330at2759"/>
<dbReference type="InterPro" id="IPR018368">
    <property type="entry name" value="ClpA/B_CS1"/>
</dbReference>
<dbReference type="GO" id="GO:0016887">
    <property type="term" value="F:ATP hydrolysis activity"/>
    <property type="evidence" value="ECO:0000318"/>
    <property type="project" value="GO_Central"/>
</dbReference>
<evidence type="ECO:0000256" key="3">
    <source>
        <dbReference type="ARBA" id="ARBA00023186"/>
    </source>
</evidence>
<evidence type="ECO:0000256" key="2">
    <source>
        <dbReference type="ARBA" id="ARBA00022840"/>
    </source>
</evidence>
<reference evidence="6 7" key="1">
    <citation type="journal article" date="2010" name="Nature">
        <title>Genome sequencing and analysis of the model grass Brachypodium distachyon.</title>
        <authorList>
            <consortium name="International Brachypodium Initiative"/>
        </authorList>
    </citation>
    <scope>NUCLEOTIDE SEQUENCE [LARGE SCALE GENOMIC DNA]</scope>
    <source>
        <strain evidence="6 7">Bd21</strain>
    </source>
</reference>
<dbReference type="STRING" id="15368.A0A0Q3K5J7"/>
<dbReference type="GO" id="GO:0034605">
    <property type="term" value="P:cellular response to heat"/>
    <property type="evidence" value="ECO:0000318"/>
    <property type="project" value="GO_Central"/>
</dbReference>
<dbReference type="InParanoid" id="A0A0Q3K5J7"/>
<dbReference type="Pfam" id="PF00004">
    <property type="entry name" value="AAA"/>
    <property type="match status" value="1"/>
</dbReference>
<sequence length="513" mass="56342">MFWARSSKQQPPVGSSYSQLAPLDATALDPVIGRDAEIDRVVCILCRRTKNCAALVGPAGVGKTAIVEALARRIAIEDAPAALAGARVLQLNVAAMVAGTKWRGMFEARLRSAIRRAEESAGKVILFVDEMHMLVGAGDNWDGTVDAANMLKPALARGRIRCVGVTTDEEYRKYIQPDAALERRFQKVAVEEPSVEATVAILRGLKQRYQDHHGVKIQEDALVAATHLAGRYITRRQFPDKAIDLIDKAIDLIDEACAGVKLHVEKQKQVEDEQNNSSINAPAGIVTTGHVSQDNDKLTGLPEKLQERVVGQDEAVNLVARAVLRSRVGICQSGQPIASFLFLGSVGVGKTKLAKALAEKLFDNKKMLRRFDMSEYAGSGSVSRLVGGPRRYEEEGLLTEEVRRYPYSVILFDEVDKADPSVFKVFIQLLDDGILSDGKGHDVDFKNTVIVMTSNLGADQQCLTSREAKENTKKDAHELLMKQVQRRLKPELVSRLSETVIFEPLSIANYGRS</sequence>
<dbReference type="GO" id="GO:0005737">
    <property type="term" value="C:cytoplasm"/>
    <property type="evidence" value="ECO:0000318"/>
    <property type="project" value="GO_Central"/>
</dbReference>
<dbReference type="InterPro" id="IPR050130">
    <property type="entry name" value="ClpA_ClpB"/>
</dbReference>
<dbReference type="InterPro" id="IPR003593">
    <property type="entry name" value="AAA+_ATPase"/>
</dbReference>
<evidence type="ECO:0000313" key="6">
    <source>
        <dbReference type="EMBL" id="KQK19820.1"/>
    </source>
</evidence>
<dbReference type="CDD" id="cd19499">
    <property type="entry name" value="RecA-like_ClpB_Hsp104-like"/>
    <property type="match status" value="1"/>
</dbReference>
<dbReference type="InterPro" id="IPR041546">
    <property type="entry name" value="ClpA/ClpB_AAA_lid"/>
</dbReference>
<keyword evidence="2" id="KW-0067">ATP-binding</keyword>
<dbReference type="SMART" id="SM00382">
    <property type="entry name" value="AAA"/>
    <property type="match status" value="2"/>
</dbReference>
<dbReference type="Pfam" id="PF17871">
    <property type="entry name" value="AAA_lid_9"/>
    <property type="match status" value="1"/>
</dbReference>
<accession>A0A0Q3K5J7</accession>
<dbReference type="GO" id="GO:0005524">
    <property type="term" value="F:ATP binding"/>
    <property type="evidence" value="ECO:0007669"/>
    <property type="project" value="UniProtKB-KW"/>
</dbReference>
<reference evidence="6" key="2">
    <citation type="submission" date="2017-06" db="EMBL/GenBank/DDBJ databases">
        <title>WGS assembly of Brachypodium distachyon.</title>
        <authorList>
            <consortium name="The International Brachypodium Initiative"/>
            <person name="Lucas S."/>
            <person name="Harmon-Smith M."/>
            <person name="Lail K."/>
            <person name="Tice H."/>
            <person name="Grimwood J."/>
            <person name="Bruce D."/>
            <person name="Barry K."/>
            <person name="Shu S."/>
            <person name="Lindquist E."/>
            <person name="Wang M."/>
            <person name="Pitluck S."/>
            <person name="Vogel J.P."/>
            <person name="Garvin D.F."/>
            <person name="Mockler T.C."/>
            <person name="Schmutz J."/>
            <person name="Rokhsar D."/>
            <person name="Bevan M.W."/>
        </authorList>
    </citation>
    <scope>NUCLEOTIDE SEQUENCE</scope>
    <source>
        <strain evidence="6">Bd21</strain>
    </source>
</reference>